<dbReference type="SUPFAM" id="SSF56672">
    <property type="entry name" value="DNA/RNA polymerases"/>
    <property type="match status" value="1"/>
</dbReference>
<evidence type="ECO:0000313" key="6">
    <source>
        <dbReference type="EMBL" id="MBP3956857.1"/>
    </source>
</evidence>
<dbReference type="RefSeq" id="WP_210655380.1">
    <property type="nucleotide sequence ID" value="NZ_JAGKQQ010000001.1"/>
</dbReference>
<keyword evidence="3" id="KW-0235">DNA replication</keyword>
<dbReference type="EMBL" id="JAGKQQ010000001">
    <property type="protein sequence ID" value="MBP3956857.1"/>
    <property type="molecule type" value="Genomic_DNA"/>
</dbReference>
<dbReference type="PANTHER" id="PTHR10133:SF27">
    <property type="entry name" value="DNA POLYMERASE NU"/>
    <property type="match status" value="1"/>
</dbReference>
<dbReference type="Gene3D" id="3.30.420.10">
    <property type="entry name" value="Ribonuclease H-like superfamily/Ribonuclease H"/>
    <property type="match status" value="1"/>
</dbReference>
<evidence type="ECO:0000256" key="2">
    <source>
        <dbReference type="ARBA" id="ARBA00012417"/>
    </source>
</evidence>
<dbReference type="InterPro" id="IPR002298">
    <property type="entry name" value="DNA_polymerase_A"/>
</dbReference>
<organism evidence="6 7">
    <name type="scientific">Gemmata palustris</name>
    <dbReference type="NCBI Taxonomy" id="2822762"/>
    <lineage>
        <taxon>Bacteria</taxon>
        <taxon>Pseudomonadati</taxon>
        <taxon>Planctomycetota</taxon>
        <taxon>Planctomycetia</taxon>
        <taxon>Gemmatales</taxon>
        <taxon>Gemmataceae</taxon>
        <taxon>Gemmata</taxon>
    </lineage>
</organism>
<keyword evidence="7" id="KW-1185">Reference proteome</keyword>
<evidence type="ECO:0000313" key="7">
    <source>
        <dbReference type="Proteomes" id="UP000676565"/>
    </source>
</evidence>
<dbReference type="InterPro" id="IPR012337">
    <property type="entry name" value="RNaseH-like_sf"/>
</dbReference>
<comment type="catalytic activity">
    <reaction evidence="4">
        <text>DNA(n) + a 2'-deoxyribonucleoside 5'-triphosphate = DNA(n+1) + diphosphate</text>
        <dbReference type="Rhea" id="RHEA:22508"/>
        <dbReference type="Rhea" id="RHEA-COMP:17339"/>
        <dbReference type="Rhea" id="RHEA-COMP:17340"/>
        <dbReference type="ChEBI" id="CHEBI:33019"/>
        <dbReference type="ChEBI" id="CHEBI:61560"/>
        <dbReference type="ChEBI" id="CHEBI:173112"/>
        <dbReference type="EC" id="2.7.7.7"/>
    </reaction>
</comment>
<dbReference type="InterPro" id="IPR043502">
    <property type="entry name" value="DNA/RNA_pol_sf"/>
</dbReference>
<reference evidence="6 7" key="1">
    <citation type="submission" date="2021-04" db="EMBL/GenBank/DDBJ databases">
        <authorList>
            <person name="Ivanova A."/>
        </authorList>
    </citation>
    <scope>NUCLEOTIDE SEQUENCE [LARGE SCALE GENOMIC DNA]</scope>
    <source>
        <strain evidence="6 7">G18</strain>
    </source>
</reference>
<dbReference type="InterPro" id="IPR036397">
    <property type="entry name" value="RNaseH_sf"/>
</dbReference>
<comment type="caution">
    <text evidence="6">The sequence shown here is derived from an EMBL/GenBank/DDBJ whole genome shotgun (WGS) entry which is preliminary data.</text>
</comment>
<evidence type="ECO:0000256" key="4">
    <source>
        <dbReference type="ARBA" id="ARBA00049244"/>
    </source>
</evidence>
<comment type="similarity">
    <text evidence="1">Belongs to the DNA polymerase type-A family.</text>
</comment>
<dbReference type="Gene3D" id="1.10.150.20">
    <property type="entry name" value="5' to 3' exonuclease, C-terminal subdomain"/>
    <property type="match status" value="1"/>
</dbReference>
<dbReference type="Pfam" id="PF00476">
    <property type="entry name" value="DNA_pol_A"/>
    <property type="match status" value="1"/>
</dbReference>
<protein>
    <recommendedName>
        <fullName evidence="2">DNA-directed DNA polymerase</fullName>
        <ecNumber evidence="2">2.7.7.7</ecNumber>
    </recommendedName>
</protein>
<dbReference type="InterPro" id="IPR001098">
    <property type="entry name" value="DNA-dir_DNA_pol_A_palm_dom"/>
</dbReference>
<accession>A0ABS5BSZ7</accession>
<feature type="domain" description="DNA-directed DNA polymerase family A palm" evidence="5">
    <location>
        <begin position="384"/>
        <end position="687"/>
    </location>
</feature>
<name>A0ABS5BSZ7_9BACT</name>
<dbReference type="SUPFAM" id="SSF53098">
    <property type="entry name" value="Ribonuclease H-like"/>
    <property type="match status" value="1"/>
</dbReference>
<dbReference type="EC" id="2.7.7.7" evidence="2"/>
<dbReference type="SMART" id="SM00482">
    <property type="entry name" value="POLAc"/>
    <property type="match status" value="1"/>
</dbReference>
<dbReference type="Proteomes" id="UP000676565">
    <property type="component" value="Unassembled WGS sequence"/>
</dbReference>
<dbReference type="Gene3D" id="1.20.1060.10">
    <property type="entry name" value="Taq DNA Polymerase, Chain T, domain 4"/>
    <property type="match status" value="1"/>
</dbReference>
<evidence type="ECO:0000259" key="5">
    <source>
        <dbReference type="SMART" id="SM00482"/>
    </source>
</evidence>
<sequence>MKIEFGGRNFEFRPWKPVLGKVFTGAFTFDCETARISDEFPWLTPPYVLGAAFGGAEGYFVTRDHAPAFLAAHPGEQLVFHHAPFDLAVLAQLCGAGFDGYDRVDANRVWDTLLLHKLFVLGTEGHTADRPGESTLEACVTRYLQLELPKDVRGANGKDVRTSYGRWLTREPSEIEPVYLEYLARDTVATWGVFRRLRALITSLGTVARTVWGFVSGAWLERCWERYGPLTHHVQLKGAIALQAVTTNGLRIDVAARERLVPVLECERNRLRTSLRSQGCLVSGAGSNKSLQTKLQKLEGQYPGIAFPRTDGAAYATSADALSELVGAVPFVDDLLAHRAVDKLLSSFVAKLDRAEVHPSFRTLTRTGRTSSFGDLNAQNLPRDDRVRSCFVPRPGHVFLDLDYKTIELVCLAQACRSQFGLRSHMGELINAGKDLHRELAARVTGKPEHEVTDDERGKVKAVNFGKPGGMGDRALRAYARATYGVEYTEDEASELSEYWLDQFPEMRAFLADAVNVPERLAHGLDLTAVAHAEETGDARLVRHPENRAREHEPNQVLGMMCLKVLGHENPTTGAGRPYSAEDLEFFWSRLERVSGELAPKHARALRSRQPSPALQRAVASHFGRAGVFTLTGRLRAGASYTARHNTIFQGPASDGAKLALWRVWRAGYRVVNFVHDQLLVEVPAGADLAAHAERIKVEMIAGMADVVPEVKVDVDFAASERWHKKAKAVFDANGRLVPWVPAGGLESAPPGATGSHREVTAPSPSQMSVAAIGLELNR</sequence>
<evidence type="ECO:0000256" key="3">
    <source>
        <dbReference type="ARBA" id="ARBA00022705"/>
    </source>
</evidence>
<dbReference type="PANTHER" id="PTHR10133">
    <property type="entry name" value="DNA POLYMERASE I"/>
    <property type="match status" value="1"/>
</dbReference>
<evidence type="ECO:0000256" key="1">
    <source>
        <dbReference type="ARBA" id="ARBA00007705"/>
    </source>
</evidence>
<gene>
    <name evidence="6" type="ORF">J8F10_16415</name>
</gene>
<proteinExistence type="inferred from homology"/>